<dbReference type="HOGENOM" id="CLU_3230144_0_0_10"/>
<organism evidence="1 2">
    <name type="scientific">Bacteroides xylanisolvens CL03T12C04</name>
    <dbReference type="NCBI Taxonomy" id="997892"/>
    <lineage>
        <taxon>Bacteria</taxon>
        <taxon>Pseudomonadati</taxon>
        <taxon>Bacteroidota</taxon>
        <taxon>Bacteroidia</taxon>
        <taxon>Bacteroidales</taxon>
        <taxon>Bacteroidaceae</taxon>
        <taxon>Bacteroides</taxon>
    </lineage>
</organism>
<evidence type="ECO:0000313" key="1">
    <source>
        <dbReference type="EMBL" id="EIY84188.1"/>
    </source>
</evidence>
<sequence length="43" mass="5271">MVKNANDVELVLSRYTDFFHFEQLCFGVMGYYGYSRIKKDWWL</sequence>
<comment type="caution">
    <text evidence="1">The sequence shown here is derived from an EMBL/GenBank/DDBJ whole genome shotgun (WGS) entry which is preliminary data.</text>
</comment>
<dbReference type="Proteomes" id="UP000003566">
    <property type="component" value="Unassembled WGS sequence"/>
</dbReference>
<dbReference type="PATRIC" id="fig|997892.3.peg.4466"/>
<dbReference type="AlphaFoldDB" id="I9UNW2"/>
<proteinExistence type="predicted"/>
<accession>I9UNW2</accession>
<gene>
    <name evidence="1" type="ORF">HMPREF1074_04358</name>
</gene>
<dbReference type="EMBL" id="AGXE01000030">
    <property type="protein sequence ID" value="EIY84188.1"/>
    <property type="molecule type" value="Genomic_DNA"/>
</dbReference>
<evidence type="ECO:0000313" key="2">
    <source>
        <dbReference type="Proteomes" id="UP000003566"/>
    </source>
</evidence>
<name>I9UNW2_9BACE</name>
<protein>
    <submittedName>
        <fullName evidence="1">Uncharacterized protein</fullName>
    </submittedName>
</protein>
<reference evidence="1 2" key="1">
    <citation type="submission" date="2012-02" db="EMBL/GenBank/DDBJ databases">
        <title>The Genome Sequence of Bacteroides xylanisolvens CL03T12C04.</title>
        <authorList>
            <consortium name="The Broad Institute Genome Sequencing Platform"/>
            <person name="Earl A."/>
            <person name="Ward D."/>
            <person name="Feldgarden M."/>
            <person name="Gevers D."/>
            <person name="Zitomersky N.L."/>
            <person name="Coyne M.J."/>
            <person name="Comstock L.E."/>
            <person name="Young S.K."/>
            <person name="Zeng Q."/>
            <person name="Gargeya S."/>
            <person name="Fitzgerald M."/>
            <person name="Haas B."/>
            <person name="Abouelleil A."/>
            <person name="Alvarado L."/>
            <person name="Arachchi H.M."/>
            <person name="Berlin A."/>
            <person name="Chapman S.B."/>
            <person name="Gearin G."/>
            <person name="Goldberg J."/>
            <person name="Griggs A."/>
            <person name="Gujja S."/>
            <person name="Hansen M."/>
            <person name="Heiman D."/>
            <person name="Howarth C."/>
            <person name="Larimer J."/>
            <person name="Lui A."/>
            <person name="MacDonald P.J.P."/>
            <person name="McCowen C."/>
            <person name="Montmayeur A."/>
            <person name="Murphy C."/>
            <person name="Neiman D."/>
            <person name="Pearson M."/>
            <person name="Priest M."/>
            <person name="Roberts A."/>
            <person name="Saif S."/>
            <person name="Shea T."/>
            <person name="Sisk P."/>
            <person name="Stolte C."/>
            <person name="Sykes S."/>
            <person name="Wortman J."/>
            <person name="Nusbaum C."/>
            <person name="Birren B."/>
        </authorList>
    </citation>
    <scope>NUCLEOTIDE SEQUENCE [LARGE SCALE GENOMIC DNA]</scope>
    <source>
        <strain evidence="1 2">CL03T12C04</strain>
    </source>
</reference>